<dbReference type="Gene3D" id="3.40.630.30">
    <property type="match status" value="1"/>
</dbReference>
<evidence type="ECO:0000256" key="1">
    <source>
        <dbReference type="ARBA" id="ARBA00022679"/>
    </source>
</evidence>
<dbReference type="CDD" id="cd04301">
    <property type="entry name" value="NAT_SF"/>
    <property type="match status" value="1"/>
</dbReference>
<name>A0A918IP18_9FLAO</name>
<comment type="caution">
    <text evidence="4">The sequence shown here is derived from an EMBL/GenBank/DDBJ whole genome shotgun (WGS) entry which is preliminary data.</text>
</comment>
<sequence length="166" mass="19301">MIRLAKESDIPAILKLTAACAKAMADNGIYQWNESYPSQEAFGNDIQRGELFLLMENNHIVGTIVISTHMDQEYFSIPWSTPYHNNLYIHRLAVHPTHQKKGYGKLLMDYAENFARDNSAVSVRLDTFSKNERNNIFYKKRGYQEVGHIFFPKQSKYPFVCYELIL</sequence>
<dbReference type="EMBL" id="BMWP01000003">
    <property type="protein sequence ID" value="GGW24745.1"/>
    <property type="molecule type" value="Genomic_DNA"/>
</dbReference>
<dbReference type="InterPro" id="IPR000182">
    <property type="entry name" value="GNAT_dom"/>
</dbReference>
<proteinExistence type="predicted"/>
<dbReference type="PROSITE" id="PS51186">
    <property type="entry name" value="GNAT"/>
    <property type="match status" value="1"/>
</dbReference>
<dbReference type="RefSeq" id="WP_026811862.1">
    <property type="nucleotide sequence ID" value="NZ_BMWP01000003.1"/>
</dbReference>
<keyword evidence="5" id="KW-1185">Reference proteome</keyword>
<dbReference type="PANTHER" id="PTHR43877:SF2">
    <property type="entry name" value="AMINOALKYLPHOSPHONATE N-ACETYLTRANSFERASE-RELATED"/>
    <property type="match status" value="1"/>
</dbReference>
<reference evidence="4" key="1">
    <citation type="journal article" date="2014" name="Int. J. Syst. Evol. Microbiol.">
        <title>Complete genome sequence of Corynebacterium casei LMG S-19264T (=DSM 44701T), isolated from a smear-ripened cheese.</title>
        <authorList>
            <consortium name="US DOE Joint Genome Institute (JGI-PGF)"/>
            <person name="Walter F."/>
            <person name="Albersmeier A."/>
            <person name="Kalinowski J."/>
            <person name="Ruckert C."/>
        </authorList>
    </citation>
    <scope>NUCLEOTIDE SEQUENCE</scope>
    <source>
        <strain evidence="4">KCTC 12113</strain>
    </source>
</reference>
<protein>
    <submittedName>
        <fullName evidence="4">N-acetyltransferase</fullName>
    </submittedName>
</protein>
<keyword evidence="2" id="KW-0012">Acyltransferase</keyword>
<accession>A0A918IP18</accession>
<feature type="domain" description="N-acetyltransferase" evidence="3">
    <location>
        <begin position="1"/>
        <end position="166"/>
    </location>
</feature>
<dbReference type="SUPFAM" id="SSF55729">
    <property type="entry name" value="Acyl-CoA N-acyltransferases (Nat)"/>
    <property type="match status" value="1"/>
</dbReference>
<dbReference type="Pfam" id="PF00583">
    <property type="entry name" value="Acetyltransf_1"/>
    <property type="match status" value="1"/>
</dbReference>
<evidence type="ECO:0000313" key="5">
    <source>
        <dbReference type="Proteomes" id="UP000634668"/>
    </source>
</evidence>
<dbReference type="Proteomes" id="UP000634668">
    <property type="component" value="Unassembled WGS sequence"/>
</dbReference>
<evidence type="ECO:0000256" key="2">
    <source>
        <dbReference type="ARBA" id="ARBA00023315"/>
    </source>
</evidence>
<gene>
    <name evidence="4" type="ORF">GCM10007383_06740</name>
</gene>
<dbReference type="GO" id="GO:0016747">
    <property type="term" value="F:acyltransferase activity, transferring groups other than amino-acyl groups"/>
    <property type="evidence" value="ECO:0007669"/>
    <property type="project" value="InterPro"/>
</dbReference>
<evidence type="ECO:0000313" key="4">
    <source>
        <dbReference type="EMBL" id="GGW24745.1"/>
    </source>
</evidence>
<organism evidence="4 5">
    <name type="scientific">Arenibacter certesii</name>
    <dbReference type="NCBI Taxonomy" id="228955"/>
    <lineage>
        <taxon>Bacteria</taxon>
        <taxon>Pseudomonadati</taxon>
        <taxon>Bacteroidota</taxon>
        <taxon>Flavobacteriia</taxon>
        <taxon>Flavobacteriales</taxon>
        <taxon>Flavobacteriaceae</taxon>
        <taxon>Arenibacter</taxon>
    </lineage>
</organism>
<dbReference type="InterPro" id="IPR050832">
    <property type="entry name" value="Bact_Acetyltransf"/>
</dbReference>
<evidence type="ECO:0000259" key="3">
    <source>
        <dbReference type="PROSITE" id="PS51186"/>
    </source>
</evidence>
<dbReference type="PANTHER" id="PTHR43877">
    <property type="entry name" value="AMINOALKYLPHOSPHONATE N-ACETYLTRANSFERASE-RELATED-RELATED"/>
    <property type="match status" value="1"/>
</dbReference>
<reference evidence="4" key="2">
    <citation type="submission" date="2020-09" db="EMBL/GenBank/DDBJ databases">
        <authorList>
            <person name="Sun Q."/>
            <person name="Kim S."/>
        </authorList>
    </citation>
    <scope>NUCLEOTIDE SEQUENCE</scope>
    <source>
        <strain evidence="4">KCTC 12113</strain>
    </source>
</reference>
<keyword evidence="1" id="KW-0808">Transferase</keyword>
<dbReference type="InterPro" id="IPR016181">
    <property type="entry name" value="Acyl_CoA_acyltransferase"/>
</dbReference>
<dbReference type="AlphaFoldDB" id="A0A918IP18"/>